<proteinExistence type="predicted"/>
<comment type="caution">
    <text evidence="1">The sequence shown here is derived from an EMBL/GenBank/DDBJ whole genome shotgun (WGS) entry which is preliminary data.</text>
</comment>
<accession>A0A813L1V3</accession>
<dbReference type="EMBL" id="CAJNNW010032661">
    <property type="protein sequence ID" value="CAE8714649.1"/>
    <property type="molecule type" value="Genomic_DNA"/>
</dbReference>
<evidence type="ECO:0000313" key="2">
    <source>
        <dbReference type="Proteomes" id="UP000626109"/>
    </source>
</evidence>
<sequence>MDAMSSSLPVDFRVRGKRSRSSGLLSIQESYQECWTSCVPSRPGTIGVLSCMSTYRLWRSEMRAT</sequence>
<organism evidence="1 2">
    <name type="scientific">Polarella glacialis</name>
    <name type="common">Dinoflagellate</name>
    <dbReference type="NCBI Taxonomy" id="89957"/>
    <lineage>
        <taxon>Eukaryota</taxon>
        <taxon>Sar</taxon>
        <taxon>Alveolata</taxon>
        <taxon>Dinophyceae</taxon>
        <taxon>Suessiales</taxon>
        <taxon>Suessiaceae</taxon>
        <taxon>Polarella</taxon>
    </lineage>
</organism>
<dbReference type="AlphaFoldDB" id="A0A813L1V3"/>
<reference evidence="1" key="1">
    <citation type="submission" date="2021-02" db="EMBL/GenBank/DDBJ databases">
        <authorList>
            <person name="Dougan E. K."/>
            <person name="Rhodes N."/>
            <person name="Thang M."/>
            <person name="Chan C."/>
        </authorList>
    </citation>
    <scope>NUCLEOTIDE SEQUENCE</scope>
</reference>
<evidence type="ECO:0000313" key="1">
    <source>
        <dbReference type="EMBL" id="CAE8714649.1"/>
    </source>
</evidence>
<gene>
    <name evidence="1" type="ORF">PGLA2088_LOCUS38119</name>
</gene>
<dbReference type="Proteomes" id="UP000626109">
    <property type="component" value="Unassembled WGS sequence"/>
</dbReference>
<protein>
    <submittedName>
        <fullName evidence="1">Uncharacterized protein</fullName>
    </submittedName>
</protein>
<name>A0A813L1V3_POLGL</name>